<organism evidence="1 2">
    <name type="scientific">Polyplax serrata</name>
    <name type="common">Common mouse louse</name>
    <dbReference type="NCBI Taxonomy" id="468196"/>
    <lineage>
        <taxon>Eukaryota</taxon>
        <taxon>Metazoa</taxon>
        <taxon>Ecdysozoa</taxon>
        <taxon>Arthropoda</taxon>
        <taxon>Hexapoda</taxon>
        <taxon>Insecta</taxon>
        <taxon>Pterygota</taxon>
        <taxon>Neoptera</taxon>
        <taxon>Paraneoptera</taxon>
        <taxon>Psocodea</taxon>
        <taxon>Troctomorpha</taxon>
        <taxon>Phthiraptera</taxon>
        <taxon>Anoplura</taxon>
        <taxon>Polyplacidae</taxon>
        <taxon>Polyplax</taxon>
    </lineage>
</organism>
<dbReference type="Proteomes" id="UP001359485">
    <property type="component" value="Unassembled WGS sequence"/>
</dbReference>
<evidence type="ECO:0000313" key="2">
    <source>
        <dbReference type="Proteomes" id="UP001359485"/>
    </source>
</evidence>
<protein>
    <submittedName>
        <fullName evidence="1">Uncharacterized protein</fullName>
    </submittedName>
</protein>
<accession>A0ABR1BBJ5</accession>
<sequence>MGSPVFVWVPSNDDFINYKISNFCFDPQIHRLSKGRCASGEAAVSAQRPWKTLISRLTLPKQSSLSGSGCRRRRRKVFSRRLRRYDSQDEGSSEESFTTYYDVPFSTNERLRCIQYNKRRPSFSDTELISDIIKMPLSIKLRGNGHITRTFDCMQVMDALETLFPFRAGLTPTVIQIRHKGTRFRKSVEKSARKRKCGTSTRFSMHETIFMPVRFNIMEETNNSQSNMIASFTWGNCCKAVVR</sequence>
<keyword evidence="2" id="KW-1185">Reference proteome</keyword>
<name>A0ABR1BBJ5_POLSC</name>
<gene>
    <name evidence="1" type="ORF">RUM44_012530</name>
</gene>
<reference evidence="1 2" key="1">
    <citation type="submission" date="2023-09" db="EMBL/GenBank/DDBJ databases">
        <title>Genomes of two closely related lineages of the louse Polyplax serrata with different host specificities.</title>
        <authorList>
            <person name="Martinu J."/>
            <person name="Tarabai H."/>
            <person name="Stefka J."/>
            <person name="Hypsa V."/>
        </authorList>
    </citation>
    <scope>NUCLEOTIDE SEQUENCE [LARGE SCALE GENOMIC DNA]</scope>
    <source>
        <strain evidence="1">98ZLc_SE</strain>
    </source>
</reference>
<proteinExistence type="predicted"/>
<dbReference type="EMBL" id="JAWJWF010000001">
    <property type="protein sequence ID" value="KAK6640833.1"/>
    <property type="molecule type" value="Genomic_DNA"/>
</dbReference>
<evidence type="ECO:0000313" key="1">
    <source>
        <dbReference type="EMBL" id="KAK6640833.1"/>
    </source>
</evidence>
<comment type="caution">
    <text evidence="1">The sequence shown here is derived from an EMBL/GenBank/DDBJ whole genome shotgun (WGS) entry which is preliminary data.</text>
</comment>